<protein>
    <submittedName>
        <fullName evidence="1">Uncharacterized protein</fullName>
    </submittedName>
</protein>
<proteinExistence type="predicted"/>
<sequence length="53" mass="6421">KKLLVVDFDDEIVCVLGDNIFDNETLDTNVDLEYYDKYDKYEGHLYWKSYESF</sequence>
<dbReference type="EMBL" id="LAZR01068368">
    <property type="protein sequence ID" value="KKK49766.1"/>
    <property type="molecule type" value="Genomic_DNA"/>
</dbReference>
<feature type="non-terminal residue" evidence="1">
    <location>
        <position position="1"/>
    </location>
</feature>
<organism evidence="1">
    <name type="scientific">marine sediment metagenome</name>
    <dbReference type="NCBI Taxonomy" id="412755"/>
    <lineage>
        <taxon>unclassified sequences</taxon>
        <taxon>metagenomes</taxon>
        <taxon>ecological metagenomes</taxon>
    </lineage>
</organism>
<gene>
    <name evidence="1" type="ORF">LCGC14_3131760</name>
</gene>
<name>A0A0F8YNU6_9ZZZZ</name>
<evidence type="ECO:0000313" key="1">
    <source>
        <dbReference type="EMBL" id="KKK49766.1"/>
    </source>
</evidence>
<comment type="caution">
    <text evidence="1">The sequence shown here is derived from an EMBL/GenBank/DDBJ whole genome shotgun (WGS) entry which is preliminary data.</text>
</comment>
<reference evidence="1" key="1">
    <citation type="journal article" date="2015" name="Nature">
        <title>Complex archaea that bridge the gap between prokaryotes and eukaryotes.</title>
        <authorList>
            <person name="Spang A."/>
            <person name="Saw J.H."/>
            <person name="Jorgensen S.L."/>
            <person name="Zaremba-Niedzwiedzka K."/>
            <person name="Martijn J."/>
            <person name="Lind A.E."/>
            <person name="van Eijk R."/>
            <person name="Schleper C."/>
            <person name="Guy L."/>
            <person name="Ettema T.J."/>
        </authorList>
    </citation>
    <scope>NUCLEOTIDE SEQUENCE</scope>
</reference>
<accession>A0A0F8YNU6</accession>
<dbReference type="AlphaFoldDB" id="A0A0F8YNU6"/>